<dbReference type="GO" id="GO:0003723">
    <property type="term" value="F:RNA binding"/>
    <property type="evidence" value="ECO:0007669"/>
    <property type="project" value="UniProtKB-KW"/>
</dbReference>
<dbReference type="SUPFAM" id="SSF55120">
    <property type="entry name" value="Pseudouridine synthase"/>
    <property type="match status" value="1"/>
</dbReference>
<reference evidence="9 10" key="1">
    <citation type="submission" date="2016-10" db="EMBL/GenBank/DDBJ databases">
        <authorList>
            <person name="de Groot N.N."/>
        </authorList>
    </citation>
    <scope>NUCLEOTIDE SEQUENCE [LARGE SCALE GENOMIC DNA]</scope>
    <source>
        <strain evidence="9 10">DSM 15345</strain>
    </source>
</reference>
<feature type="compositionally biased region" description="Low complexity" evidence="7">
    <location>
        <begin position="321"/>
        <end position="331"/>
    </location>
</feature>
<evidence type="ECO:0000256" key="5">
    <source>
        <dbReference type="PROSITE-ProRule" id="PRU00182"/>
    </source>
</evidence>
<dbReference type="InterPro" id="IPR036986">
    <property type="entry name" value="S4_RNA-bd_sf"/>
</dbReference>
<proteinExistence type="inferred from homology"/>
<gene>
    <name evidence="9" type="ORF">SAMN05444370_111110</name>
</gene>
<keyword evidence="4 6" id="KW-0413">Isomerase</keyword>
<evidence type="ECO:0000256" key="7">
    <source>
        <dbReference type="SAM" id="MobiDB-lite"/>
    </source>
</evidence>
<organism evidence="9 10">
    <name type="scientific">Rubrimonas cliftonensis</name>
    <dbReference type="NCBI Taxonomy" id="89524"/>
    <lineage>
        <taxon>Bacteria</taxon>
        <taxon>Pseudomonadati</taxon>
        <taxon>Pseudomonadota</taxon>
        <taxon>Alphaproteobacteria</taxon>
        <taxon>Rhodobacterales</taxon>
        <taxon>Paracoccaceae</taxon>
        <taxon>Rubrimonas</taxon>
    </lineage>
</organism>
<name>A0A1H4DYF9_9RHOB</name>
<evidence type="ECO:0000256" key="3">
    <source>
        <dbReference type="ARBA" id="ARBA00022884"/>
    </source>
</evidence>
<dbReference type="EMBL" id="FNQM01000011">
    <property type="protein sequence ID" value="SEA77656.1"/>
    <property type="molecule type" value="Genomic_DNA"/>
</dbReference>
<comment type="similarity">
    <text evidence="2 6">Belongs to the pseudouridine synthase RsuA family.</text>
</comment>
<dbReference type="Proteomes" id="UP000198703">
    <property type="component" value="Unassembled WGS sequence"/>
</dbReference>
<dbReference type="PROSITE" id="PS01149">
    <property type="entry name" value="PSI_RSU"/>
    <property type="match status" value="1"/>
</dbReference>
<dbReference type="PANTHER" id="PTHR47683">
    <property type="entry name" value="PSEUDOURIDINE SYNTHASE FAMILY PROTEIN-RELATED"/>
    <property type="match status" value="1"/>
</dbReference>
<evidence type="ECO:0000313" key="9">
    <source>
        <dbReference type="EMBL" id="SEA77656.1"/>
    </source>
</evidence>
<dbReference type="STRING" id="89524.SAMN05444370_111110"/>
<feature type="compositionally biased region" description="Basic and acidic residues" evidence="7">
    <location>
        <begin position="371"/>
        <end position="383"/>
    </location>
</feature>
<protein>
    <recommendedName>
        <fullName evidence="6">Pseudouridine synthase</fullName>
        <ecNumber evidence="6">5.4.99.-</ecNumber>
    </recommendedName>
</protein>
<dbReference type="InterPro" id="IPR042092">
    <property type="entry name" value="PsdUridine_s_RsuA/RluB/E/F_cat"/>
</dbReference>
<feature type="domain" description="RNA-binding S4" evidence="8">
    <location>
        <begin position="60"/>
        <end position="119"/>
    </location>
</feature>
<feature type="region of interest" description="Disordered" evidence="7">
    <location>
        <begin position="321"/>
        <end position="383"/>
    </location>
</feature>
<dbReference type="InterPro" id="IPR000748">
    <property type="entry name" value="PsdUridine_synth_RsuA/RluB/E/F"/>
</dbReference>
<accession>A0A1H4DYF9</accession>
<dbReference type="EC" id="5.4.99.-" evidence="6"/>
<dbReference type="PANTHER" id="PTHR47683:SF3">
    <property type="entry name" value="RIBOSOMAL LARGE SUBUNIT PSEUDOURIDINE SYNTHASE B"/>
    <property type="match status" value="1"/>
</dbReference>
<evidence type="ECO:0000313" key="10">
    <source>
        <dbReference type="Proteomes" id="UP000198703"/>
    </source>
</evidence>
<keyword evidence="10" id="KW-1185">Reference proteome</keyword>
<feature type="compositionally biased region" description="Low complexity" evidence="7">
    <location>
        <begin position="8"/>
        <end position="56"/>
    </location>
</feature>
<dbReference type="SUPFAM" id="SSF55174">
    <property type="entry name" value="Alpha-L RNA-binding motif"/>
    <property type="match status" value="1"/>
</dbReference>
<keyword evidence="3 5" id="KW-0694">RNA-binding</keyword>
<dbReference type="PROSITE" id="PS50889">
    <property type="entry name" value="S4"/>
    <property type="match status" value="1"/>
</dbReference>
<dbReference type="InterPro" id="IPR050343">
    <property type="entry name" value="RsuA_PseudoU_synthase"/>
</dbReference>
<dbReference type="GO" id="GO:0000455">
    <property type="term" value="P:enzyme-directed rRNA pseudouridine synthesis"/>
    <property type="evidence" value="ECO:0007669"/>
    <property type="project" value="UniProtKB-ARBA"/>
</dbReference>
<comment type="catalytic activity">
    <reaction evidence="1">
        <text>a uridine in RNA = a pseudouridine in RNA</text>
        <dbReference type="Rhea" id="RHEA:48348"/>
        <dbReference type="Rhea" id="RHEA-COMP:12068"/>
        <dbReference type="Rhea" id="RHEA-COMP:12069"/>
        <dbReference type="ChEBI" id="CHEBI:65314"/>
        <dbReference type="ChEBI" id="CHEBI:65315"/>
    </reaction>
</comment>
<evidence type="ECO:0000256" key="2">
    <source>
        <dbReference type="ARBA" id="ARBA00008348"/>
    </source>
</evidence>
<evidence type="ECO:0000256" key="6">
    <source>
        <dbReference type="RuleBase" id="RU003887"/>
    </source>
</evidence>
<evidence type="ECO:0000259" key="8">
    <source>
        <dbReference type="SMART" id="SM00363"/>
    </source>
</evidence>
<dbReference type="Pfam" id="PF01479">
    <property type="entry name" value="S4"/>
    <property type="match status" value="1"/>
</dbReference>
<dbReference type="Gene3D" id="3.10.290.10">
    <property type="entry name" value="RNA-binding S4 domain"/>
    <property type="match status" value="1"/>
</dbReference>
<sequence length="383" mass="39812">MADKVGRPRGAAQGGAAQKPPSGAAQGGAARKAGFGAASMKSAAPARSGDAAPAGDDAPERIAKRLARAGVASRRDVERMIGEGRVTLNGRKLTTPAVTVTPADRIVVDGVEIGAPERPRLWRYHKPAGLVTSARDEKGRPTVFDRLPEDMPRVLSVGRLDIASEGLLLLTNDGELKRRLELPSTGWMRKYRVRAHGAPSEASLDRLREGIVVEGVSYQPMLAQLDKIQGANSWLTIGIREGKNREVRRALEAVGLMVNRLIRVSYGPFQLGEIAEGGVEEVRGKVLADQLGVSREGWAAAGGVKSALAKTAAAKAAKAAGGRAQTGAGAARPVAEGEPPKRRATGAKGETNAASRLAQKRAAPRGPGRGGDGRGGDGRGGDG</sequence>
<dbReference type="InterPro" id="IPR002942">
    <property type="entry name" value="S4_RNA-bd"/>
</dbReference>
<dbReference type="InterPro" id="IPR018496">
    <property type="entry name" value="PsdUridine_synth_RsuA/RluB_CS"/>
</dbReference>
<dbReference type="CDD" id="cd00165">
    <property type="entry name" value="S4"/>
    <property type="match status" value="1"/>
</dbReference>
<dbReference type="InterPro" id="IPR006145">
    <property type="entry name" value="PsdUridine_synth_RsuA/RluA"/>
</dbReference>
<dbReference type="Pfam" id="PF00849">
    <property type="entry name" value="PseudoU_synth_2"/>
    <property type="match status" value="1"/>
</dbReference>
<dbReference type="Gene3D" id="3.30.70.580">
    <property type="entry name" value="Pseudouridine synthase I, catalytic domain, N-terminal subdomain"/>
    <property type="match status" value="1"/>
</dbReference>
<dbReference type="Gene3D" id="3.30.70.1560">
    <property type="entry name" value="Alpha-L RNA-binding motif"/>
    <property type="match status" value="1"/>
</dbReference>
<dbReference type="SMART" id="SM00363">
    <property type="entry name" value="S4"/>
    <property type="match status" value="1"/>
</dbReference>
<evidence type="ECO:0000256" key="4">
    <source>
        <dbReference type="ARBA" id="ARBA00023235"/>
    </source>
</evidence>
<dbReference type="AlphaFoldDB" id="A0A1H4DYF9"/>
<dbReference type="RefSeq" id="WP_245731077.1">
    <property type="nucleotide sequence ID" value="NZ_FNQM01000011.1"/>
</dbReference>
<dbReference type="InterPro" id="IPR020094">
    <property type="entry name" value="TruA/RsuA/RluB/E/F_N"/>
</dbReference>
<dbReference type="GO" id="GO:0120159">
    <property type="term" value="F:rRNA pseudouridine synthase activity"/>
    <property type="evidence" value="ECO:0007669"/>
    <property type="project" value="UniProtKB-ARBA"/>
</dbReference>
<feature type="region of interest" description="Disordered" evidence="7">
    <location>
        <begin position="1"/>
        <end position="60"/>
    </location>
</feature>
<dbReference type="NCBIfam" id="TIGR00093">
    <property type="entry name" value="pseudouridine synthase"/>
    <property type="match status" value="1"/>
</dbReference>
<evidence type="ECO:0000256" key="1">
    <source>
        <dbReference type="ARBA" id="ARBA00000073"/>
    </source>
</evidence>
<dbReference type="InterPro" id="IPR020103">
    <property type="entry name" value="PsdUridine_synth_cat_dom_sf"/>
</dbReference>